<sequence>MPQFPLRRDAESAEFFAAAAAGEFLLVRDSETGEFHGPQFDRTVDPQRYVSAPAAGTGRVVSWAVVHDRGSDGLTTRVVVGIVALDEGPWWWTELADADPDTDLDGARVEVAFERIGSGDEDEVQPFFRILG</sequence>
<gene>
    <name evidence="2" type="ORF">GCM10025867_10970</name>
</gene>
<evidence type="ECO:0000313" key="2">
    <source>
        <dbReference type="EMBL" id="BDZ48856.1"/>
    </source>
</evidence>
<organism evidence="2 3">
    <name type="scientific">Frondihabitans sucicola</name>
    <dbReference type="NCBI Taxonomy" id="1268041"/>
    <lineage>
        <taxon>Bacteria</taxon>
        <taxon>Bacillati</taxon>
        <taxon>Actinomycetota</taxon>
        <taxon>Actinomycetes</taxon>
        <taxon>Micrococcales</taxon>
        <taxon>Microbacteriaceae</taxon>
        <taxon>Frondihabitans</taxon>
    </lineage>
</organism>
<evidence type="ECO:0000259" key="1">
    <source>
        <dbReference type="Pfam" id="PF01796"/>
    </source>
</evidence>
<dbReference type="Pfam" id="PF01796">
    <property type="entry name" value="OB_ChsH2_C"/>
    <property type="match status" value="1"/>
</dbReference>
<dbReference type="EMBL" id="AP027732">
    <property type="protein sequence ID" value="BDZ48856.1"/>
    <property type="molecule type" value="Genomic_DNA"/>
</dbReference>
<evidence type="ECO:0000313" key="3">
    <source>
        <dbReference type="Proteomes" id="UP001321486"/>
    </source>
</evidence>
<dbReference type="RefSeq" id="WP_286345764.1">
    <property type="nucleotide sequence ID" value="NZ_AP027732.1"/>
</dbReference>
<proteinExistence type="predicted"/>
<dbReference type="InterPro" id="IPR012340">
    <property type="entry name" value="NA-bd_OB-fold"/>
</dbReference>
<accession>A0ABN6XYW6</accession>
<name>A0ABN6XYW6_9MICO</name>
<dbReference type="SUPFAM" id="SSF50249">
    <property type="entry name" value="Nucleic acid-binding proteins"/>
    <property type="match status" value="1"/>
</dbReference>
<protein>
    <recommendedName>
        <fullName evidence="1">ChsH2 C-terminal OB-fold domain-containing protein</fullName>
    </recommendedName>
</protein>
<dbReference type="InterPro" id="IPR002878">
    <property type="entry name" value="ChsH2_C"/>
</dbReference>
<keyword evidence="3" id="KW-1185">Reference proteome</keyword>
<dbReference type="Proteomes" id="UP001321486">
    <property type="component" value="Chromosome"/>
</dbReference>
<reference evidence="3" key="1">
    <citation type="journal article" date="2019" name="Int. J. Syst. Evol. Microbiol.">
        <title>The Global Catalogue of Microorganisms (GCM) 10K type strain sequencing project: providing services to taxonomists for standard genome sequencing and annotation.</title>
        <authorList>
            <consortium name="The Broad Institute Genomics Platform"/>
            <consortium name="The Broad Institute Genome Sequencing Center for Infectious Disease"/>
            <person name="Wu L."/>
            <person name="Ma J."/>
        </authorList>
    </citation>
    <scope>NUCLEOTIDE SEQUENCE [LARGE SCALE GENOMIC DNA]</scope>
    <source>
        <strain evidence="3">NBRC 108728</strain>
    </source>
</reference>
<feature type="domain" description="ChsH2 C-terminal OB-fold" evidence="1">
    <location>
        <begin position="53"/>
        <end position="114"/>
    </location>
</feature>